<accession>A0A6N7WBQ9</accession>
<evidence type="ECO:0000313" key="1">
    <source>
        <dbReference type="EMBL" id="MSS86908.1"/>
    </source>
</evidence>
<dbReference type="EMBL" id="VUMI01000001">
    <property type="protein sequence ID" value="MSS86908.1"/>
    <property type="molecule type" value="Genomic_DNA"/>
</dbReference>
<organism evidence="1 2">
    <name type="scientific">Eisenbergiella porci</name>
    <dbReference type="NCBI Taxonomy" id="2652274"/>
    <lineage>
        <taxon>Bacteria</taxon>
        <taxon>Bacillati</taxon>
        <taxon>Bacillota</taxon>
        <taxon>Clostridia</taxon>
        <taxon>Lachnospirales</taxon>
        <taxon>Lachnospiraceae</taxon>
        <taxon>Eisenbergiella</taxon>
    </lineage>
</organism>
<proteinExistence type="predicted"/>
<keyword evidence="2" id="KW-1185">Reference proteome</keyword>
<sequence>METIILESDAEKKADLSAKWKEEILKYFAEELHFADKNQVEGGTLLCENKMGQEDEVCPYCGKGVLAIDIKKHPISGKICEDCLNSIVSNKSAIMELVNDCIYSLDCFFGLKQDKRVAVKTKNLFFHFSKNKSTGITNKPVNIKYKKKGGWEPDLLKIMLGYPEDILRRELLQVLINIGLPTGEEYTKLNEFRNGTVQWMTVHCLYLDFHQHYAEYCDEKWAESDNNAEYQECCKILGSPLTEDLISLEQMEQREQQKQ</sequence>
<gene>
    <name evidence="1" type="ORF">FYJ45_00615</name>
</gene>
<name>A0A6N7WBQ9_9FIRM</name>
<reference evidence="1 2" key="1">
    <citation type="submission" date="2019-08" db="EMBL/GenBank/DDBJ databases">
        <title>In-depth cultivation of the pig gut microbiome towards novel bacterial diversity and tailored functional studies.</title>
        <authorList>
            <person name="Wylensek D."/>
            <person name="Hitch T.C.A."/>
            <person name="Clavel T."/>
        </authorList>
    </citation>
    <scope>NUCLEOTIDE SEQUENCE [LARGE SCALE GENOMIC DNA]</scope>
    <source>
        <strain evidence="1 2">WCA-389-WT-23B</strain>
    </source>
</reference>
<dbReference type="AlphaFoldDB" id="A0A6N7WBQ9"/>
<comment type="caution">
    <text evidence="1">The sequence shown here is derived from an EMBL/GenBank/DDBJ whole genome shotgun (WGS) entry which is preliminary data.</text>
</comment>
<protein>
    <submittedName>
        <fullName evidence="1">Uncharacterized protein</fullName>
    </submittedName>
</protein>
<dbReference type="RefSeq" id="WP_154462991.1">
    <property type="nucleotide sequence ID" value="NZ_JAXDZL010000034.1"/>
</dbReference>
<evidence type="ECO:0000313" key="2">
    <source>
        <dbReference type="Proteomes" id="UP000436047"/>
    </source>
</evidence>
<dbReference type="GeneID" id="86051588"/>
<dbReference type="Proteomes" id="UP000436047">
    <property type="component" value="Unassembled WGS sequence"/>
</dbReference>